<dbReference type="InterPro" id="IPR000488">
    <property type="entry name" value="Death_dom"/>
</dbReference>
<dbReference type="Pfam" id="PF00531">
    <property type="entry name" value="Death"/>
    <property type="match status" value="1"/>
</dbReference>
<keyword evidence="4" id="KW-1185">Reference proteome</keyword>
<comment type="caution">
    <text evidence="3">The sequence shown here is derived from an EMBL/GenBank/DDBJ whole genome shotgun (WGS) entry which is preliminary data.</text>
</comment>
<evidence type="ECO:0000259" key="2">
    <source>
        <dbReference type="PROSITE" id="PS50017"/>
    </source>
</evidence>
<dbReference type="GO" id="GO:0007165">
    <property type="term" value="P:signal transduction"/>
    <property type="evidence" value="ECO:0007669"/>
    <property type="project" value="InterPro"/>
</dbReference>
<gene>
    <name evidence="3" type="ORF">NP493_367g00037</name>
</gene>
<evidence type="ECO:0000256" key="1">
    <source>
        <dbReference type="SAM" id="MobiDB-lite"/>
    </source>
</evidence>
<evidence type="ECO:0000313" key="4">
    <source>
        <dbReference type="Proteomes" id="UP001209878"/>
    </source>
</evidence>
<sequence length="525" mass="58043">MSGVGGMEGGCGRHGRRIWEAWRARVGGMVGWCRRHGWRVWEAWMAGVGGMEGGCGRHGGRVSEAWMAGVGGMECGCGMHGGRVWEAWWAVSEAWMAGVGGMDGGCGRHGGRMWEACRLGVRGMGGGELLSLLSLDDPLKGGWRGLASYFNYSHDDLCKFEREKNPCRAMLEHWQKKHGSTIRVFEKALKKLNRDDVTSRLHDLMKGEFELTGVLWRDGRSEEVIVDVYGRMTLKEAFETKLLDKAVSGANPAATSEWTSVPGWHPLGDKGTNKKIRQVLSDHLHKDGCYTLTPYKRSDDVILSVTQLFFLLSANDPLQGGWRGWASRLNYNHEDLSEFKLIGALERDCGSTDVFTVDVYGRMTLKKAFEAKLLEKGLHIRKLEFVHPGISWDSLAYTQKARSRSTSTYCPGGGSAPGRAPPKPSVSAPYGINWAQPAPAKPDDDEDEPVYVNVSCGTSGGMRPPDIWPALAPSEWELLPGWHQLGDKGAKKKVIRDVLRGHLQEDGRYILTPYKRSGDVILSVT</sequence>
<dbReference type="Proteomes" id="UP001209878">
    <property type="component" value="Unassembled WGS sequence"/>
</dbReference>
<proteinExistence type="predicted"/>
<dbReference type="InterPro" id="IPR011029">
    <property type="entry name" value="DEATH-like_dom_sf"/>
</dbReference>
<organism evidence="3 4">
    <name type="scientific">Ridgeia piscesae</name>
    <name type="common">Tubeworm</name>
    <dbReference type="NCBI Taxonomy" id="27915"/>
    <lineage>
        <taxon>Eukaryota</taxon>
        <taxon>Metazoa</taxon>
        <taxon>Spiralia</taxon>
        <taxon>Lophotrochozoa</taxon>
        <taxon>Annelida</taxon>
        <taxon>Polychaeta</taxon>
        <taxon>Sedentaria</taxon>
        <taxon>Canalipalpata</taxon>
        <taxon>Sabellida</taxon>
        <taxon>Siboglinidae</taxon>
        <taxon>Ridgeia</taxon>
    </lineage>
</organism>
<dbReference type="Gene3D" id="1.10.533.10">
    <property type="entry name" value="Death Domain, Fas"/>
    <property type="match status" value="1"/>
</dbReference>
<reference evidence="3" key="1">
    <citation type="journal article" date="2023" name="Mol. Biol. Evol.">
        <title>Third-Generation Sequencing Reveals the Adaptive Role of the Epigenome in Three Deep-Sea Polychaetes.</title>
        <authorList>
            <person name="Perez M."/>
            <person name="Aroh O."/>
            <person name="Sun Y."/>
            <person name="Lan Y."/>
            <person name="Juniper S.K."/>
            <person name="Young C.R."/>
            <person name="Angers B."/>
            <person name="Qian P.Y."/>
        </authorList>
    </citation>
    <scope>NUCLEOTIDE SEQUENCE</scope>
    <source>
        <strain evidence="3">R07B-5</strain>
    </source>
</reference>
<accession>A0AAD9L2Y4</accession>
<feature type="region of interest" description="Disordered" evidence="1">
    <location>
        <begin position="406"/>
        <end position="430"/>
    </location>
</feature>
<dbReference type="PROSITE" id="PS50017">
    <property type="entry name" value="DEATH_DOMAIN"/>
    <property type="match status" value="1"/>
</dbReference>
<evidence type="ECO:0000313" key="3">
    <source>
        <dbReference type="EMBL" id="KAK2182084.1"/>
    </source>
</evidence>
<name>A0AAD9L2Y4_RIDPI</name>
<protein>
    <recommendedName>
        <fullName evidence="2">Death domain-containing protein</fullName>
    </recommendedName>
</protein>
<feature type="domain" description="Death" evidence="2">
    <location>
        <begin position="143"/>
        <end position="205"/>
    </location>
</feature>
<dbReference type="SUPFAM" id="SSF47986">
    <property type="entry name" value="DEATH domain"/>
    <property type="match status" value="1"/>
</dbReference>
<dbReference type="EMBL" id="JAODUO010000367">
    <property type="protein sequence ID" value="KAK2182084.1"/>
    <property type="molecule type" value="Genomic_DNA"/>
</dbReference>
<dbReference type="AlphaFoldDB" id="A0AAD9L2Y4"/>